<feature type="region of interest" description="Disordered" evidence="10">
    <location>
        <begin position="1259"/>
        <end position="1280"/>
    </location>
</feature>
<dbReference type="Pfam" id="PF13641">
    <property type="entry name" value="Glyco_tranf_2_3"/>
    <property type="match status" value="1"/>
</dbReference>
<evidence type="ECO:0000256" key="7">
    <source>
        <dbReference type="ARBA" id="ARBA00023136"/>
    </source>
</evidence>
<reference evidence="13 14" key="1">
    <citation type="submission" date="2019-09" db="EMBL/GenBank/DDBJ databases">
        <title>Genome Sequence of Larkinella sp MA1.</title>
        <authorList>
            <person name="Srinivasan S."/>
        </authorList>
    </citation>
    <scope>NUCLEOTIDE SEQUENCE [LARGE SCALE GENOMIC DNA]</scope>
    <source>
        <strain evidence="13 14">MA1</strain>
    </source>
</reference>
<feature type="transmembrane region" description="Helical" evidence="11">
    <location>
        <begin position="466"/>
        <end position="487"/>
    </location>
</feature>
<evidence type="ECO:0000259" key="12">
    <source>
        <dbReference type="PROSITE" id="PS51764"/>
    </source>
</evidence>
<evidence type="ECO:0000256" key="1">
    <source>
        <dbReference type="ARBA" id="ARBA00004141"/>
    </source>
</evidence>
<keyword evidence="4 11" id="KW-0812">Transmembrane</keyword>
<feature type="compositionally biased region" description="Polar residues" evidence="10">
    <location>
        <begin position="1271"/>
        <end position="1280"/>
    </location>
</feature>
<evidence type="ECO:0000313" key="14">
    <source>
        <dbReference type="Proteomes" id="UP000326344"/>
    </source>
</evidence>
<comment type="similarity">
    <text evidence="9">Belongs to the glycosyl hydrolase 26 family.</text>
</comment>
<name>A0A5N1J9H8_9BACT</name>
<dbReference type="Proteomes" id="UP000326344">
    <property type="component" value="Unassembled WGS sequence"/>
</dbReference>
<feature type="active site" description="Proton donor" evidence="9">
    <location>
        <position position="689"/>
    </location>
</feature>
<evidence type="ECO:0000256" key="4">
    <source>
        <dbReference type="ARBA" id="ARBA00022692"/>
    </source>
</evidence>
<dbReference type="InterPro" id="IPR050321">
    <property type="entry name" value="Glycosyltr_2/OpgH_subfam"/>
</dbReference>
<evidence type="ECO:0000256" key="10">
    <source>
        <dbReference type="SAM" id="MobiDB-lite"/>
    </source>
</evidence>
<feature type="transmembrane region" description="Helical" evidence="11">
    <location>
        <begin position="362"/>
        <end position="383"/>
    </location>
</feature>
<dbReference type="GO" id="GO:0016758">
    <property type="term" value="F:hexosyltransferase activity"/>
    <property type="evidence" value="ECO:0007669"/>
    <property type="project" value="TreeGrafter"/>
</dbReference>
<keyword evidence="6 11" id="KW-1133">Transmembrane helix</keyword>
<dbReference type="Gene3D" id="3.20.20.80">
    <property type="entry name" value="Glycosidases"/>
    <property type="match status" value="2"/>
</dbReference>
<comment type="subcellular location">
    <subcellularLocation>
        <location evidence="1">Membrane</location>
        <topology evidence="1">Multi-pass membrane protein</topology>
    </subcellularLocation>
</comment>
<keyword evidence="7 11" id="KW-0472">Membrane</keyword>
<feature type="transmembrane region" description="Helical" evidence="11">
    <location>
        <begin position="440"/>
        <end position="460"/>
    </location>
</feature>
<feature type="transmembrane region" description="Helical" evidence="11">
    <location>
        <begin position="45"/>
        <end position="63"/>
    </location>
</feature>
<feature type="active site" description="Nucleophile" evidence="9">
    <location>
        <position position="794"/>
    </location>
</feature>
<keyword evidence="2" id="KW-0328">Glycosyltransferase</keyword>
<dbReference type="CDD" id="cd06421">
    <property type="entry name" value="CESA_CelA_like"/>
    <property type="match status" value="1"/>
</dbReference>
<gene>
    <name evidence="13" type="ORF">F0P93_22045</name>
</gene>
<comment type="caution">
    <text evidence="13">The sequence shown here is derived from an EMBL/GenBank/DDBJ whole genome shotgun (WGS) entry which is preliminary data.</text>
</comment>
<dbReference type="SUPFAM" id="SSF51445">
    <property type="entry name" value="(Trans)glycosidases"/>
    <property type="match status" value="2"/>
</dbReference>
<dbReference type="AlphaFoldDB" id="A0A5N1J9H8"/>
<dbReference type="RefSeq" id="WP_150879907.1">
    <property type="nucleotide sequence ID" value="NZ_VTWS01000006.1"/>
</dbReference>
<organism evidence="13 14">
    <name type="scientific">Larkinella humicola</name>
    <dbReference type="NCBI Taxonomy" id="2607654"/>
    <lineage>
        <taxon>Bacteria</taxon>
        <taxon>Pseudomonadati</taxon>
        <taxon>Bacteroidota</taxon>
        <taxon>Cytophagia</taxon>
        <taxon>Cytophagales</taxon>
        <taxon>Spirosomataceae</taxon>
        <taxon>Larkinella</taxon>
    </lineage>
</organism>
<keyword evidence="8 9" id="KW-0326">Glycosidase</keyword>
<proteinExistence type="inferred from homology"/>
<feature type="transmembrane region" description="Helical" evidence="11">
    <location>
        <begin position="332"/>
        <end position="355"/>
    </location>
</feature>
<evidence type="ECO:0000256" key="11">
    <source>
        <dbReference type="SAM" id="Phobius"/>
    </source>
</evidence>
<accession>A0A5N1J9H8</accession>
<protein>
    <submittedName>
        <fullName evidence="13">Glycosyltransferase</fullName>
    </submittedName>
</protein>
<feature type="domain" description="GH26" evidence="12">
    <location>
        <begin position="551"/>
        <end position="852"/>
    </location>
</feature>
<dbReference type="PROSITE" id="PS51764">
    <property type="entry name" value="GH26"/>
    <property type="match status" value="1"/>
</dbReference>
<feature type="transmembrane region" description="Helical" evidence="11">
    <location>
        <begin position="531"/>
        <end position="549"/>
    </location>
</feature>
<dbReference type="SUPFAM" id="SSF53448">
    <property type="entry name" value="Nucleotide-diphospho-sugar transferases"/>
    <property type="match status" value="1"/>
</dbReference>
<evidence type="ECO:0000313" key="13">
    <source>
        <dbReference type="EMBL" id="KAA9349085.1"/>
    </source>
</evidence>
<feature type="transmembrane region" description="Helical" evidence="11">
    <location>
        <begin position="16"/>
        <end position="33"/>
    </location>
</feature>
<dbReference type="PANTHER" id="PTHR43867">
    <property type="entry name" value="CELLULOSE SYNTHASE CATALYTIC SUBUNIT A [UDP-FORMING]"/>
    <property type="match status" value="1"/>
</dbReference>
<dbReference type="GO" id="GO:0004553">
    <property type="term" value="F:hydrolase activity, hydrolyzing O-glycosyl compounds"/>
    <property type="evidence" value="ECO:0007669"/>
    <property type="project" value="InterPro"/>
</dbReference>
<dbReference type="Pfam" id="PF02156">
    <property type="entry name" value="Glyco_hydro_26"/>
    <property type="match status" value="1"/>
</dbReference>
<dbReference type="GO" id="GO:0005886">
    <property type="term" value="C:plasma membrane"/>
    <property type="evidence" value="ECO:0007669"/>
    <property type="project" value="TreeGrafter"/>
</dbReference>
<feature type="transmembrane region" description="Helical" evidence="11">
    <location>
        <begin position="395"/>
        <end position="419"/>
    </location>
</feature>
<dbReference type="PANTHER" id="PTHR43867:SF2">
    <property type="entry name" value="CELLULOSE SYNTHASE CATALYTIC SUBUNIT A [UDP-FORMING]"/>
    <property type="match status" value="1"/>
</dbReference>
<evidence type="ECO:0000256" key="5">
    <source>
        <dbReference type="ARBA" id="ARBA00022801"/>
    </source>
</evidence>
<evidence type="ECO:0000256" key="2">
    <source>
        <dbReference type="ARBA" id="ARBA00022676"/>
    </source>
</evidence>
<evidence type="ECO:0000256" key="3">
    <source>
        <dbReference type="ARBA" id="ARBA00022679"/>
    </source>
</evidence>
<keyword evidence="3 13" id="KW-0808">Transferase</keyword>
<keyword evidence="5 9" id="KW-0378">Hydrolase</keyword>
<dbReference type="InterPro" id="IPR022790">
    <property type="entry name" value="GH26_dom"/>
</dbReference>
<dbReference type="Gene3D" id="3.90.550.10">
    <property type="entry name" value="Spore Coat Polysaccharide Biosynthesis Protein SpsA, Chain A"/>
    <property type="match status" value="1"/>
</dbReference>
<dbReference type="InterPro" id="IPR029044">
    <property type="entry name" value="Nucleotide-diphossugar_trans"/>
</dbReference>
<dbReference type="EMBL" id="VTWS01000006">
    <property type="protein sequence ID" value="KAA9349085.1"/>
    <property type="molecule type" value="Genomic_DNA"/>
</dbReference>
<sequence length="1280" mass="146386">MKSIPPVKPPSKRERFTLRLMIFLGLASLVFFMENMLKGSVRGYLPLYWMLMVAFGFTCLKILHEWYHYFYITVPETPPTTKPYTVDIFTTFCAGEPYEMIIETLTAIQAITHPHTTYLCDEADDPYLREVCQKLGVHHVTRTDKKDAKAGNINNALAHSSGELCVILDPDHVPFPHFLDPIVTHFNNPAVGYVQIVQAYKNYDEGLIAKGAAQQTYQFYGPMMMTMNRYGTVLAIGANCTFRRTALESIGGHAAGLAEDMHTSMQLHAKGWKSVYVPAVLARGLVPSTLSAYYKQQLKWSRGVFELFFTTYPRLFTRFTWRQKLHYGVIPFHYLSGFLFLINFLIPIMALFFGVSPMHIDLAEFVSIGLPFTASIVLIRHFVQWWVMEDEERGFHIVGGLLLIGTWWIFILGFVYTLFRKKVPYVPTPKDGNEANNWPLNIPNLSILALSVLAITYGLYTDWNPYNLIMAGFAGLNSLFMVFTIAASRQQQFRAVKERYPLLNDLIKVIQEGKGYFWILRRWLYTGLRHTALWITGILVFSILFYAKFQSKTEKAQSLLTHKDHLFLYGMYSPDKPGGIPSVRAIESYQEASQVHFDLISFYIPWGNNPESYLPLKSIDSVYRNGSIPLISWEPRPVVFANYQTKNSADTNGFFFHQVIEGHYDSYLRRFSEQLKALHRPVFLRFAPEADNPVYQGPKPTKNASDDFKEAWKYVHNYFSKQGVYSVIWVWSPGKADAIDAYFPGKDYVDWIGVTVLNDGFVKAGPKNRSLEDRYNPFHQNPIFRSGLPVLLTELGALRSANQQTDWLKKAIRSAQRTFPEIKGLVLVNAGLSNDARDWRIQSPDSLRFSGNQNPELKAGVSSAEKTIPALAEAAEPLARSRPANRNFFIGTKGINYTKGQNWMKSRSVFTKKDFQADFKEMKELGITTFKYSGPSIYEHNLLNTARKTGLKIHYSFWIPDKINFITDQDKLADLRATILDAVHSLKHHPEIVSWNMGNTSFQKLSRYYYKPDLLYQESAYLSWLQSVVTELKQIDPDKPVTIDLDASENLVPLTNRFHRFIPAIDAFGLVLKNSSRVDSQLAKLQVPYFFSEISVSEYAKRPKTTTGLFIENWQDEQTTDWVSFNGLKDHGGRAKRSLWQLRHTWKGTPLPALPPPIKILKPALGTFPGAQLPYHALIRNTDQWTLVQSVPVTFHLEWKLVKMDRFENPISVKNVGEGPRLLLTIPENPSSYQLYLYVLKGNTVLDIARSTLHTPLQIPAPTQPRDSILQRRSASVRTK</sequence>
<evidence type="ECO:0000256" key="6">
    <source>
        <dbReference type="ARBA" id="ARBA00022989"/>
    </source>
</evidence>
<dbReference type="InterPro" id="IPR017853">
    <property type="entry name" value="GH"/>
</dbReference>
<evidence type="ECO:0000256" key="9">
    <source>
        <dbReference type="PROSITE-ProRule" id="PRU01100"/>
    </source>
</evidence>
<keyword evidence="14" id="KW-1185">Reference proteome</keyword>
<evidence type="ECO:0000256" key="8">
    <source>
        <dbReference type="ARBA" id="ARBA00023295"/>
    </source>
</evidence>